<reference evidence="1" key="1">
    <citation type="submission" date="2021-02" db="EMBL/GenBank/DDBJ databases">
        <authorList>
            <person name="Nowell W R."/>
        </authorList>
    </citation>
    <scope>NUCLEOTIDE SEQUENCE</scope>
</reference>
<dbReference type="Gene3D" id="1.10.150.240">
    <property type="entry name" value="Putative phosphatase, domain 2"/>
    <property type="match status" value="1"/>
</dbReference>
<name>A0A814MUW2_9BILA</name>
<evidence type="ECO:0000313" key="1">
    <source>
        <dbReference type="EMBL" id="CAF1084075.1"/>
    </source>
</evidence>
<evidence type="ECO:0000313" key="2">
    <source>
        <dbReference type="EMBL" id="CAF1274573.1"/>
    </source>
</evidence>
<dbReference type="Proteomes" id="UP000663870">
    <property type="component" value="Unassembled WGS sequence"/>
</dbReference>
<dbReference type="EMBL" id="CAJNOL010001046">
    <property type="protein sequence ID" value="CAF1274573.1"/>
    <property type="molecule type" value="Genomic_DNA"/>
</dbReference>
<protein>
    <recommendedName>
        <fullName evidence="5">HAD family hydrolase</fullName>
    </recommendedName>
</protein>
<dbReference type="Gene3D" id="3.40.50.1000">
    <property type="entry name" value="HAD superfamily/HAD-like"/>
    <property type="match status" value="1"/>
</dbReference>
<dbReference type="InterPro" id="IPR050155">
    <property type="entry name" value="HAD-like_hydrolase_sf"/>
</dbReference>
<proteinExistence type="predicted"/>
<organism evidence="1 3">
    <name type="scientific">Rotaria sordida</name>
    <dbReference type="NCBI Taxonomy" id="392033"/>
    <lineage>
        <taxon>Eukaryota</taxon>
        <taxon>Metazoa</taxon>
        <taxon>Spiralia</taxon>
        <taxon>Gnathifera</taxon>
        <taxon>Rotifera</taxon>
        <taxon>Eurotatoria</taxon>
        <taxon>Bdelloidea</taxon>
        <taxon>Philodinida</taxon>
        <taxon>Philodinidae</taxon>
        <taxon>Rotaria</taxon>
    </lineage>
</organism>
<evidence type="ECO:0008006" key="5">
    <source>
        <dbReference type="Google" id="ProtNLM"/>
    </source>
</evidence>
<dbReference type="EMBL" id="CAJNOH010000595">
    <property type="protein sequence ID" value="CAF1084075.1"/>
    <property type="molecule type" value="Genomic_DNA"/>
</dbReference>
<dbReference type="GO" id="GO:0005829">
    <property type="term" value="C:cytosol"/>
    <property type="evidence" value="ECO:0007669"/>
    <property type="project" value="TreeGrafter"/>
</dbReference>
<accession>A0A814MUW2</accession>
<dbReference type="InterPro" id="IPR023198">
    <property type="entry name" value="PGP-like_dom2"/>
</dbReference>
<dbReference type="InterPro" id="IPR036412">
    <property type="entry name" value="HAD-like_sf"/>
</dbReference>
<dbReference type="GO" id="GO:0006281">
    <property type="term" value="P:DNA repair"/>
    <property type="evidence" value="ECO:0007669"/>
    <property type="project" value="TreeGrafter"/>
</dbReference>
<evidence type="ECO:0000313" key="4">
    <source>
        <dbReference type="Proteomes" id="UP000663870"/>
    </source>
</evidence>
<dbReference type="SFLD" id="SFLDG01129">
    <property type="entry name" value="C1.5:_HAD__Beta-PGM__Phosphata"/>
    <property type="match status" value="1"/>
</dbReference>
<dbReference type="PANTHER" id="PTHR43434:SF16">
    <property type="entry name" value="BLL8046 PROTEIN"/>
    <property type="match status" value="1"/>
</dbReference>
<dbReference type="Pfam" id="PF00702">
    <property type="entry name" value="Hydrolase"/>
    <property type="match status" value="1"/>
</dbReference>
<dbReference type="NCBIfam" id="TIGR01509">
    <property type="entry name" value="HAD-SF-IA-v3"/>
    <property type="match status" value="1"/>
</dbReference>
<dbReference type="CDD" id="cd07505">
    <property type="entry name" value="HAD_BPGM-like"/>
    <property type="match status" value="1"/>
</dbReference>
<comment type="caution">
    <text evidence="1">The sequence shown here is derived from an EMBL/GenBank/DDBJ whole genome shotgun (WGS) entry which is preliminary data.</text>
</comment>
<dbReference type="SUPFAM" id="SSF56784">
    <property type="entry name" value="HAD-like"/>
    <property type="match status" value="1"/>
</dbReference>
<dbReference type="InterPro" id="IPR023214">
    <property type="entry name" value="HAD_sf"/>
</dbReference>
<keyword evidence="4" id="KW-1185">Reference proteome</keyword>
<dbReference type="SFLD" id="SFLDG01135">
    <property type="entry name" value="C1.5.6:_HAD__Beta-PGM__Phospha"/>
    <property type="match status" value="1"/>
</dbReference>
<dbReference type="InterPro" id="IPR006439">
    <property type="entry name" value="HAD-SF_hydro_IA"/>
</dbReference>
<dbReference type="GO" id="GO:0008967">
    <property type="term" value="F:phosphoglycolate phosphatase activity"/>
    <property type="evidence" value="ECO:0007669"/>
    <property type="project" value="TreeGrafter"/>
</dbReference>
<gene>
    <name evidence="2" type="ORF">JXQ802_LOCUS28168</name>
    <name evidence="1" type="ORF">PYM288_LOCUS18824</name>
</gene>
<dbReference type="AlphaFoldDB" id="A0A814MUW2"/>
<sequence length="253" mass="28723">MFRSYLSSTILRQLPLSIRSISTKRRELDAVIFDVDGTLIDTVDYHAKAWHDALEYYNIKSNLSDVRMQIGKAADQLLPVFATNEQIKKYGENIKAKKAQLFQDNYLDKVKPFPGVRELFELIKQRNILIALASSAPIEELELYKNIANVHDLIDCQTSSSSKDVKRSKPYPDIFLATLKLLKNPSTDRVVVVGDTPWDAQAAVAAKLKIIGVLCGGCDEKLLRESGCTWIYRDIIELTKNYDRVTKDILKIE</sequence>
<dbReference type="PANTHER" id="PTHR43434">
    <property type="entry name" value="PHOSPHOGLYCOLATE PHOSPHATASE"/>
    <property type="match status" value="1"/>
</dbReference>
<dbReference type="SFLD" id="SFLDS00003">
    <property type="entry name" value="Haloacid_Dehalogenase"/>
    <property type="match status" value="1"/>
</dbReference>
<dbReference type="Proteomes" id="UP000663854">
    <property type="component" value="Unassembled WGS sequence"/>
</dbReference>
<evidence type="ECO:0000313" key="3">
    <source>
        <dbReference type="Proteomes" id="UP000663854"/>
    </source>
</evidence>